<proteinExistence type="predicted"/>
<protein>
    <submittedName>
        <fullName evidence="2">Uncharacterized protein</fullName>
    </submittedName>
</protein>
<evidence type="ECO:0000256" key="1">
    <source>
        <dbReference type="SAM" id="MobiDB-lite"/>
    </source>
</evidence>
<reference evidence="2" key="1">
    <citation type="journal article" date="2019" name="Sci. Rep.">
        <title>Draft genome of Tanacetum cinerariifolium, the natural source of mosquito coil.</title>
        <authorList>
            <person name="Yamashiro T."/>
            <person name="Shiraishi A."/>
            <person name="Satake H."/>
            <person name="Nakayama K."/>
        </authorList>
    </citation>
    <scope>NUCLEOTIDE SEQUENCE</scope>
</reference>
<comment type="caution">
    <text evidence="2">The sequence shown here is derived from an EMBL/GenBank/DDBJ whole genome shotgun (WGS) entry which is preliminary data.</text>
</comment>
<evidence type="ECO:0000313" key="2">
    <source>
        <dbReference type="EMBL" id="GEU36904.1"/>
    </source>
</evidence>
<name>A0A6L2JMN4_TANCI</name>
<organism evidence="2">
    <name type="scientific">Tanacetum cinerariifolium</name>
    <name type="common">Dalmatian daisy</name>
    <name type="synonym">Chrysanthemum cinerariifolium</name>
    <dbReference type="NCBI Taxonomy" id="118510"/>
    <lineage>
        <taxon>Eukaryota</taxon>
        <taxon>Viridiplantae</taxon>
        <taxon>Streptophyta</taxon>
        <taxon>Embryophyta</taxon>
        <taxon>Tracheophyta</taxon>
        <taxon>Spermatophyta</taxon>
        <taxon>Magnoliopsida</taxon>
        <taxon>eudicotyledons</taxon>
        <taxon>Gunneridae</taxon>
        <taxon>Pentapetalae</taxon>
        <taxon>asterids</taxon>
        <taxon>campanulids</taxon>
        <taxon>Asterales</taxon>
        <taxon>Asteraceae</taxon>
        <taxon>Asteroideae</taxon>
        <taxon>Anthemideae</taxon>
        <taxon>Anthemidinae</taxon>
        <taxon>Tanacetum</taxon>
    </lineage>
</organism>
<feature type="region of interest" description="Disordered" evidence="1">
    <location>
        <begin position="470"/>
        <end position="540"/>
    </location>
</feature>
<sequence>MNPVDAQQVGLDNALVAPEKRLKIEKCNMRIKFNKPQREPTYQVTLDVLKLSPCYPTFLITAKDQMHWRTFDVVINKCISGKSTGLEGLRPLRAKILWGMFYKDNVGFVALQWENFMFQADNKDINKTISMRNKINLHTIRDDSLLGRLKFVSKTEDYQNYGSLVPKQMINQAIKESKEYKIYLSFSTREATPKKERSLSGLRNLNLLKQAKTAEKSAIAKKSSTMQTVGVVIRDTFGVFVSKKKVLAKVDRGKGMDLLSDVALLEAAQLKKILKRRKQDTHMLQASGSGDGVGFQSKIPDELQNKTTSTNEGIDTIPWVPNVPTDQSKSENESWGNSRDDDDSNDDISDDGVSKYDEEEYEEEYVPTHTPKNYESTDDENKHEDEEECEELYKDVNMRSYTSEFEKNAHAEKKRYIDLIEKSVKDIINDEALVNSYNVDKDLFEVYGKVVSLKRGVKTRIKIKTLQLDQTKPAQAEGPIHTADGTKVQHNQGQDMGNTDDQPNVEAVSKYDWFKKPERPLPPDPDCNARKSVDFRPPQT</sequence>
<feature type="compositionally biased region" description="Basic and acidic residues" evidence="1">
    <location>
        <begin position="512"/>
        <end position="534"/>
    </location>
</feature>
<gene>
    <name evidence="2" type="ORF">Tci_008882</name>
</gene>
<feature type="compositionally biased region" description="Acidic residues" evidence="1">
    <location>
        <begin position="340"/>
        <end position="350"/>
    </location>
</feature>
<dbReference type="AlphaFoldDB" id="A0A6L2JMN4"/>
<accession>A0A6L2JMN4</accession>
<dbReference type="EMBL" id="BKCJ010000864">
    <property type="protein sequence ID" value="GEU36904.1"/>
    <property type="molecule type" value="Genomic_DNA"/>
</dbReference>
<feature type="compositionally biased region" description="Polar residues" evidence="1">
    <location>
        <begin position="488"/>
        <end position="502"/>
    </location>
</feature>
<feature type="region of interest" description="Disordered" evidence="1">
    <location>
        <begin position="305"/>
        <end position="389"/>
    </location>
</feature>